<accession>A0ABM1EVZ7</accession>
<organism evidence="2 3">
    <name type="scientific">Priapulus caudatus</name>
    <name type="common">Priapulid worm</name>
    <dbReference type="NCBI Taxonomy" id="37621"/>
    <lineage>
        <taxon>Eukaryota</taxon>
        <taxon>Metazoa</taxon>
        <taxon>Ecdysozoa</taxon>
        <taxon>Scalidophora</taxon>
        <taxon>Priapulida</taxon>
        <taxon>Priapulimorpha</taxon>
        <taxon>Priapulimorphida</taxon>
        <taxon>Priapulidae</taxon>
        <taxon>Priapulus</taxon>
    </lineage>
</organism>
<dbReference type="Proteomes" id="UP000695022">
    <property type="component" value="Unplaced"/>
</dbReference>
<gene>
    <name evidence="3" type="primary">LOC106816301</name>
</gene>
<reference evidence="3" key="1">
    <citation type="submission" date="2025-08" db="UniProtKB">
        <authorList>
            <consortium name="RefSeq"/>
        </authorList>
    </citation>
    <scope>IDENTIFICATION</scope>
</reference>
<dbReference type="InterPro" id="IPR036397">
    <property type="entry name" value="RNaseH_sf"/>
</dbReference>
<sequence>MDLFEYGAKDYLVVVDYYSKFPEISLLERKPASEVITYLRSILARHGIPETIVSDNQPFSSRKLKDIARKWDIELCTSSPTYPQSNGLSKWAAQTVKNILRKSAEEASDPYIALLEYRNAPIAGMNYSPAQLLMSRTLRSRLPAKSTALMPRIAKDACEQLKMRQNEQARLYNKHAKPLPELQTGDTVRIMQDPENLGTS</sequence>
<dbReference type="Gene3D" id="3.30.420.10">
    <property type="entry name" value="Ribonuclease H-like superfamily/Ribonuclease H"/>
    <property type="match status" value="1"/>
</dbReference>
<dbReference type="PANTHER" id="PTHR37984:SF7">
    <property type="entry name" value="INTEGRASE CATALYTIC DOMAIN-CONTAINING PROTEIN"/>
    <property type="match status" value="1"/>
</dbReference>
<evidence type="ECO:0000313" key="2">
    <source>
        <dbReference type="Proteomes" id="UP000695022"/>
    </source>
</evidence>
<dbReference type="SUPFAM" id="SSF53098">
    <property type="entry name" value="Ribonuclease H-like"/>
    <property type="match status" value="1"/>
</dbReference>
<protein>
    <submittedName>
        <fullName evidence="3">Uncharacterized protein K02A2.6-like</fullName>
    </submittedName>
</protein>
<name>A0ABM1EVZ7_PRICU</name>
<dbReference type="InterPro" id="IPR012337">
    <property type="entry name" value="RNaseH-like_sf"/>
</dbReference>
<keyword evidence="2" id="KW-1185">Reference proteome</keyword>
<dbReference type="Pfam" id="PF00665">
    <property type="entry name" value="rve"/>
    <property type="match status" value="1"/>
</dbReference>
<proteinExistence type="predicted"/>
<dbReference type="GeneID" id="106816301"/>
<dbReference type="InterPro" id="IPR001584">
    <property type="entry name" value="Integrase_cat-core"/>
</dbReference>
<dbReference type="RefSeq" id="XP_014676368.1">
    <property type="nucleotide sequence ID" value="XM_014820882.1"/>
</dbReference>
<feature type="domain" description="Integrase catalytic" evidence="1">
    <location>
        <begin position="1"/>
        <end position="151"/>
    </location>
</feature>
<dbReference type="PANTHER" id="PTHR37984">
    <property type="entry name" value="PROTEIN CBG26694"/>
    <property type="match status" value="1"/>
</dbReference>
<dbReference type="PROSITE" id="PS50994">
    <property type="entry name" value="INTEGRASE"/>
    <property type="match status" value="1"/>
</dbReference>
<feature type="non-terminal residue" evidence="3">
    <location>
        <position position="200"/>
    </location>
</feature>
<dbReference type="InterPro" id="IPR050951">
    <property type="entry name" value="Retrovirus_Pol_polyprotein"/>
</dbReference>
<evidence type="ECO:0000259" key="1">
    <source>
        <dbReference type="PROSITE" id="PS50994"/>
    </source>
</evidence>
<evidence type="ECO:0000313" key="3">
    <source>
        <dbReference type="RefSeq" id="XP_014676368.1"/>
    </source>
</evidence>